<proteinExistence type="predicted"/>
<accession>A8AHE8</accession>
<protein>
    <submittedName>
        <fullName evidence="1">Uncharacterized protein</fullName>
    </submittedName>
</protein>
<reference evidence="1 2" key="1">
    <citation type="submission" date="2007-08" db="EMBL/GenBank/DDBJ databases">
        <authorList>
            <consortium name="The Citrobacter koseri Genome Sequencing Project"/>
            <person name="McClelland M."/>
            <person name="Sanderson E.K."/>
            <person name="Porwollik S."/>
            <person name="Spieth J."/>
            <person name="Clifton W.S."/>
            <person name="Latreille P."/>
            <person name="Courtney L."/>
            <person name="Wang C."/>
            <person name="Pepin K."/>
            <person name="Bhonagiri V."/>
            <person name="Nash W."/>
            <person name="Johnson M."/>
            <person name="Thiruvilangam P."/>
            <person name="Wilson R."/>
        </authorList>
    </citation>
    <scope>NUCLEOTIDE SEQUENCE [LARGE SCALE GENOMIC DNA]</scope>
    <source>
        <strain evidence="2">ATCC BAA-895 / CDC 4225-83 / SGSC4696</strain>
    </source>
</reference>
<sequence length="56" mass="6286">MGVNMPTNCVNAKFFPASQQRMAPSYFNVGLFDETCFSNDRAGTGFRTRLRFLLGC</sequence>
<dbReference type="HOGENOM" id="CLU_3005869_0_0_6"/>
<dbReference type="AlphaFoldDB" id="A8AHE8"/>
<name>A8AHE8_CITK8</name>
<evidence type="ECO:0000313" key="2">
    <source>
        <dbReference type="Proteomes" id="UP000008148"/>
    </source>
</evidence>
<dbReference type="Proteomes" id="UP000008148">
    <property type="component" value="Chromosome"/>
</dbReference>
<organism evidence="1 2">
    <name type="scientific">Citrobacter koseri (strain ATCC BAA-895 / CDC 4225-83 / SGSC4696)</name>
    <dbReference type="NCBI Taxonomy" id="290338"/>
    <lineage>
        <taxon>Bacteria</taxon>
        <taxon>Pseudomonadati</taxon>
        <taxon>Pseudomonadota</taxon>
        <taxon>Gammaproteobacteria</taxon>
        <taxon>Enterobacterales</taxon>
        <taxon>Enterobacteriaceae</taxon>
        <taxon>Citrobacter</taxon>
    </lineage>
</organism>
<gene>
    <name evidence="1" type="ordered locus">CKO_01782</name>
</gene>
<keyword evidence="2" id="KW-1185">Reference proteome</keyword>
<evidence type="ECO:0000313" key="1">
    <source>
        <dbReference type="EMBL" id="ABV12911.1"/>
    </source>
</evidence>
<dbReference type="KEGG" id="cko:CKO_01782"/>
<dbReference type="EMBL" id="CP000822">
    <property type="protein sequence ID" value="ABV12911.1"/>
    <property type="molecule type" value="Genomic_DNA"/>
</dbReference>